<evidence type="ECO:0000313" key="5">
    <source>
        <dbReference type="Proteomes" id="UP000008710"/>
    </source>
</evidence>
<dbReference type="HOGENOM" id="CLU_038449_4_1_11"/>
<dbReference type="Proteomes" id="UP000008710">
    <property type="component" value="Chromosome"/>
</dbReference>
<gene>
    <name evidence="4" type="ordered locus">RHA1_ro03139</name>
</gene>
<dbReference type="SUPFAM" id="SSF52266">
    <property type="entry name" value="SGNH hydrolase"/>
    <property type="match status" value="1"/>
</dbReference>
<dbReference type="EMBL" id="CP000431">
    <property type="protein sequence ID" value="ABG94942.1"/>
    <property type="molecule type" value="Genomic_DNA"/>
</dbReference>
<accession>Q0SBZ4</accession>
<evidence type="ECO:0000256" key="2">
    <source>
        <dbReference type="PIRSR" id="PIRSR637460-2"/>
    </source>
</evidence>
<evidence type="ECO:0000256" key="1">
    <source>
        <dbReference type="PIRSR" id="PIRSR637460-1"/>
    </source>
</evidence>
<name>Q0SBZ4_RHOJR</name>
<organism evidence="4 5">
    <name type="scientific">Rhodococcus jostii (strain RHA1)</name>
    <dbReference type="NCBI Taxonomy" id="101510"/>
    <lineage>
        <taxon>Bacteria</taxon>
        <taxon>Bacillati</taxon>
        <taxon>Actinomycetota</taxon>
        <taxon>Actinomycetes</taxon>
        <taxon>Mycobacteriales</taxon>
        <taxon>Nocardiaceae</taxon>
        <taxon>Rhodococcus</taxon>
    </lineage>
</organism>
<feature type="disulfide bond" evidence="2">
    <location>
        <begin position="209"/>
        <end position="258"/>
    </location>
</feature>
<keyword evidence="2" id="KW-1015">Disulfide bond</keyword>
<evidence type="ECO:0000259" key="3">
    <source>
        <dbReference type="Pfam" id="PF13472"/>
    </source>
</evidence>
<feature type="domain" description="SGNH hydrolase-type esterase" evidence="3">
    <location>
        <begin position="50"/>
        <end position="287"/>
    </location>
</feature>
<dbReference type="GO" id="GO:0004806">
    <property type="term" value="F:triacylglycerol lipase activity"/>
    <property type="evidence" value="ECO:0007669"/>
    <property type="project" value="TreeGrafter"/>
</dbReference>
<feature type="active site" evidence="1">
    <location>
        <position position="279"/>
    </location>
</feature>
<feature type="disulfide bond" evidence="2">
    <location>
        <begin position="147"/>
        <end position="158"/>
    </location>
</feature>
<dbReference type="CDD" id="cd01823">
    <property type="entry name" value="SEST_like"/>
    <property type="match status" value="1"/>
</dbReference>
<dbReference type="InterPro" id="IPR037460">
    <property type="entry name" value="SEST-like"/>
</dbReference>
<dbReference type="InterPro" id="IPR013830">
    <property type="entry name" value="SGNH_hydro"/>
</dbReference>
<dbReference type="InterPro" id="IPR036514">
    <property type="entry name" value="SGNH_hydro_sf"/>
</dbReference>
<feature type="disulfide bond" evidence="2">
    <location>
        <begin position="70"/>
        <end position="95"/>
    </location>
</feature>
<dbReference type="Gene3D" id="3.40.50.1110">
    <property type="entry name" value="SGNH hydrolase"/>
    <property type="match status" value="1"/>
</dbReference>
<dbReference type="GO" id="GO:0019433">
    <property type="term" value="P:triglyceride catabolic process"/>
    <property type="evidence" value="ECO:0007669"/>
    <property type="project" value="TreeGrafter"/>
</dbReference>
<protein>
    <submittedName>
        <fullName evidence="4">Possible hydrolase</fullName>
    </submittedName>
</protein>
<dbReference type="Pfam" id="PF13472">
    <property type="entry name" value="Lipase_GDSL_2"/>
    <property type="match status" value="1"/>
</dbReference>
<feature type="active site" description="Nucleophile" evidence="1">
    <location>
        <position position="54"/>
    </location>
</feature>
<reference evidence="5" key="1">
    <citation type="journal article" date="2006" name="Proc. Natl. Acad. Sci. U.S.A.">
        <title>The complete genome of Rhodococcus sp. RHA1 provides insights into a catabolic powerhouse.</title>
        <authorList>
            <person name="McLeod M.P."/>
            <person name="Warren R.L."/>
            <person name="Hsiao W.W.L."/>
            <person name="Araki N."/>
            <person name="Myhre M."/>
            <person name="Fernandes C."/>
            <person name="Miyazawa D."/>
            <person name="Wong W."/>
            <person name="Lillquist A.L."/>
            <person name="Wang D."/>
            <person name="Dosanjh M."/>
            <person name="Hara H."/>
            <person name="Petrescu A."/>
            <person name="Morin R.D."/>
            <person name="Yang G."/>
            <person name="Stott J.M."/>
            <person name="Schein J.E."/>
            <person name="Shin H."/>
            <person name="Smailus D."/>
            <person name="Siddiqui A.S."/>
            <person name="Marra M.A."/>
            <person name="Jones S.J.M."/>
            <person name="Holt R."/>
            <person name="Brinkman F.S.L."/>
            <person name="Miyauchi K."/>
            <person name="Fukuda M."/>
            <person name="Davies J.E."/>
            <person name="Mohn W.W."/>
            <person name="Eltis L.D."/>
        </authorList>
    </citation>
    <scope>NUCLEOTIDE SEQUENCE [LARGE SCALE GENOMIC DNA]</scope>
    <source>
        <strain evidence="5">RHA1</strain>
    </source>
</reference>
<dbReference type="AlphaFoldDB" id="Q0SBZ4"/>
<dbReference type="PANTHER" id="PTHR37981:SF1">
    <property type="entry name" value="SGNH HYDROLASE-TYPE ESTERASE DOMAIN-CONTAINING PROTEIN"/>
    <property type="match status" value="1"/>
</dbReference>
<dbReference type="KEGG" id="rha:RHA1_ro03139"/>
<evidence type="ECO:0000313" key="4">
    <source>
        <dbReference type="EMBL" id="ABG94942.1"/>
    </source>
</evidence>
<keyword evidence="4" id="KW-0378">Hydrolase</keyword>
<proteinExistence type="predicted"/>
<dbReference type="PANTHER" id="PTHR37981">
    <property type="entry name" value="LIPASE 2"/>
    <property type="match status" value="1"/>
</dbReference>
<sequence>MGKPPRQDWTLIFERTMRTALVGGMAALAVLWSDPAMADPVPDSTIRYVAMGDSRAAGPYLAPILLHDGCFRSVEGYPGVVAGALHAASFTNVACSGATTENLTTASQSTATGAVRPQIDALRPDTTLVTVSIGGNDIAWQSLVAPCYTTVPGTDAHCRTDPETLSRMNSALTALEPKVSAALAAIEQRAPTARVLLVGHGGIFGAHGCWPNIPISDADAAWISGFFARMNQILAAAATATGARFVDVATAAIGHDACAGPDQRWFEGLLPQSFAESLHPTTAGMRAIAARVLTAWGASPE</sequence>
<dbReference type="eggNOG" id="COG2755">
    <property type="taxonomic scope" value="Bacteria"/>
</dbReference>